<keyword evidence="1" id="KW-0812">Transmembrane</keyword>
<sequence length="148" mass="15412">MTRVRRLVVVVIAAIGVILILGGAALVVADAQSRTAAAQQVVDELVDYYATQDGYEVGNRETLLRSIVADSIANDGPLPDLATEPNRNFLGATYGAFGGVFSYIPLERPWAARLIVAPVAVGGVLLATALLVAAAGWSPRQRVGGDPA</sequence>
<feature type="transmembrane region" description="Helical" evidence="1">
    <location>
        <begin position="7"/>
        <end position="29"/>
    </location>
</feature>
<dbReference type="OrthoDB" id="5124835at2"/>
<feature type="transmembrane region" description="Helical" evidence="1">
    <location>
        <begin position="110"/>
        <end position="133"/>
    </location>
</feature>
<keyword evidence="3" id="KW-1185">Reference proteome</keyword>
<dbReference type="RefSeq" id="WP_127049654.1">
    <property type="nucleotide sequence ID" value="NZ_RZGZ01000002.1"/>
</dbReference>
<dbReference type="AlphaFoldDB" id="A0A3S1CSZ6"/>
<dbReference type="EMBL" id="RZGZ01000002">
    <property type="protein sequence ID" value="RUR01779.1"/>
    <property type="molecule type" value="Genomic_DNA"/>
</dbReference>
<protein>
    <submittedName>
        <fullName evidence="2">Uncharacterized protein</fullName>
    </submittedName>
</protein>
<evidence type="ECO:0000313" key="2">
    <source>
        <dbReference type="EMBL" id="RUR01779.1"/>
    </source>
</evidence>
<organism evidence="2 3">
    <name type="scientific">Labedella endophytica</name>
    <dbReference type="NCBI Taxonomy" id="1523160"/>
    <lineage>
        <taxon>Bacteria</taxon>
        <taxon>Bacillati</taxon>
        <taxon>Actinomycetota</taxon>
        <taxon>Actinomycetes</taxon>
        <taxon>Micrococcales</taxon>
        <taxon>Microbacteriaceae</taxon>
        <taxon>Labedella</taxon>
    </lineage>
</organism>
<proteinExistence type="predicted"/>
<comment type="caution">
    <text evidence="2">The sequence shown here is derived from an EMBL/GenBank/DDBJ whole genome shotgun (WGS) entry which is preliminary data.</text>
</comment>
<accession>A0A3S1CSZ6</accession>
<gene>
    <name evidence="2" type="ORF">ELQ94_10010</name>
</gene>
<keyword evidence="1" id="KW-1133">Transmembrane helix</keyword>
<keyword evidence="1" id="KW-0472">Membrane</keyword>
<evidence type="ECO:0000313" key="3">
    <source>
        <dbReference type="Proteomes" id="UP000274909"/>
    </source>
</evidence>
<dbReference type="Proteomes" id="UP000274909">
    <property type="component" value="Unassembled WGS sequence"/>
</dbReference>
<reference evidence="2 3" key="1">
    <citation type="submission" date="2018-12" db="EMBL/GenBank/DDBJ databases">
        <authorList>
            <person name="Li F."/>
        </authorList>
    </citation>
    <scope>NUCLEOTIDE SEQUENCE [LARGE SCALE GENOMIC DNA]</scope>
    <source>
        <strain evidence="2 3">EGI 6500705</strain>
    </source>
</reference>
<name>A0A3S1CSZ6_9MICO</name>
<evidence type="ECO:0000256" key="1">
    <source>
        <dbReference type="SAM" id="Phobius"/>
    </source>
</evidence>